<organism evidence="1 2">
    <name type="scientific">Aphanomyces astaci</name>
    <name type="common">Crayfish plague agent</name>
    <dbReference type="NCBI Taxonomy" id="112090"/>
    <lineage>
        <taxon>Eukaryota</taxon>
        <taxon>Sar</taxon>
        <taxon>Stramenopiles</taxon>
        <taxon>Oomycota</taxon>
        <taxon>Saprolegniomycetes</taxon>
        <taxon>Saprolegniales</taxon>
        <taxon>Verrucalvaceae</taxon>
        <taxon>Aphanomyces</taxon>
    </lineage>
</organism>
<dbReference type="InterPro" id="IPR036412">
    <property type="entry name" value="HAD-like_sf"/>
</dbReference>
<evidence type="ECO:0000313" key="1">
    <source>
        <dbReference type="EMBL" id="RQM22789.1"/>
    </source>
</evidence>
<gene>
    <name evidence="1" type="ORF">B5M09_005099</name>
</gene>
<protein>
    <submittedName>
        <fullName evidence="1">Uncharacterized protein</fullName>
    </submittedName>
</protein>
<dbReference type="AlphaFoldDB" id="A0A425D0J7"/>
<keyword evidence="2" id="KW-1185">Reference proteome</keyword>
<dbReference type="Proteomes" id="UP000284702">
    <property type="component" value="Unassembled WGS sequence"/>
</dbReference>
<proteinExistence type="predicted"/>
<dbReference type="VEuPathDB" id="FungiDB:H257_09638"/>
<reference evidence="1" key="1">
    <citation type="submission" date="2018-07" db="EMBL/GenBank/DDBJ databases">
        <title>Annotation of Aphanomyces astaci genome assembly.</title>
        <authorList>
            <person name="Studholme D.J."/>
        </authorList>
    </citation>
    <scope>NUCLEOTIDE SEQUENCE [LARGE SCALE GENOMIC DNA]</scope>
    <source>
        <strain evidence="1">Pc</strain>
    </source>
</reference>
<dbReference type="PANTHER" id="PTHR14269">
    <property type="entry name" value="CDP-DIACYLGLYCEROL--GLYCEROL-3-PHOSPHATE 3-PHOSPHATIDYLTRANSFERASE-RELATED"/>
    <property type="match status" value="1"/>
</dbReference>
<dbReference type="EMBL" id="MZMZ02003093">
    <property type="protein sequence ID" value="RQM22789.1"/>
    <property type="molecule type" value="Genomic_DNA"/>
</dbReference>
<dbReference type="InterPro" id="IPR006357">
    <property type="entry name" value="HAD-SF_hydro_IIA"/>
</dbReference>
<sequence>MLCRGGKALPHAAKIIRQLQQKQVPHIFLTNGGGCREEKKTHTLSQILDLPLRHEQMILSHTPMRDLAKTFGSTSTSSAQHYGFNKVVSVQDIARQSPSQYPFVKWDPTPFPDEPIDAIVVLHDPIHWAQDLQIAVDVLVGGTPLGSGHKQGRQTPLFVSNDDFTFSGEYPVPRFAQGPFSSDFTELETTRANNAGDHWTSVLVRTGIFTDVDNHQQHPADVVVDGVDDAVEWILAQEASFSMG</sequence>
<dbReference type="PANTHER" id="PTHR14269:SF4">
    <property type="entry name" value="CAT EYE SYNDROME CRITICAL REGION PROTEIN 5"/>
    <property type="match status" value="1"/>
</dbReference>
<dbReference type="Pfam" id="PF13344">
    <property type="entry name" value="Hydrolase_6"/>
    <property type="match status" value="1"/>
</dbReference>
<dbReference type="InterPro" id="IPR023214">
    <property type="entry name" value="HAD_sf"/>
</dbReference>
<accession>A0A425D0J7</accession>
<dbReference type="Gene3D" id="3.40.50.1000">
    <property type="entry name" value="HAD superfamily/HAD-like"/>
    <property type="match status" value="2"/>
</dbReference>
<comment type="caution">
    <text evidence="1">The sequence shown here is derived from an EMBL/GenBank/DDBJ whole genome shotgun (WGS) entry which is preliminary data.</text>
</comment>
<name>A0A425D0J7_APHAT</name>
<dbReference type="InterPro" id="IPR050324">
    <property type="entry name" value="CDP-alcohol_PTase-I"/>
</dbReference>
<dbReference type="GO" id="GO:0046474">
    <property type="term" value="P:glycerophospholipid biosynthetic process"/>
    <property type="evidence" value="ECO:0007669"/>
    <property type="project" value="TreeGrafter"/>
</dbReference>
<dbReference type="SUPFAM" id="SSF56784">
    <property type="entry name" value="HAD-like"/>
    <property type="match status" value="1"/>
</dbReference>
<dbReference type="GO" id="GO:0005739">
    <property type="term" value="C:mitochondrion"/>
    <property type="evidence" value="ECO:0007669"/>
    <property type="project" value="TreeGrafter"/>
</dbReference>
<evidence type="ECO:0000313" key="2">
    <source>
        <dbReference type="Proteomes" id="UP000284702"/>
    </source>
</evidence>